<dbReference type="AlphaFoldDB" id="A0A2H9TJW1"/>
<dbReference type="GO" id="GO:0032040">
    <property type="term" value="C:small-subunit processome"/>
    <property type="evidence" value="ECO:0007669"/>
    <property type="project" value="TreeGrafter"/>
</dbReference>
<comment type="subunit">
    <text evidence="1">Component of the ribosomal small subunit (SSU) processome.</text>
</comment>
<reference evidence="2 3" key="1">
    <citation type="submission" date="2016-10" db="EMBL/GenBank/DDBJ databases">
        <title>The genome of Paramicrosporidium saccamoebae is the missing link in understanding Cryptomycota and Microsporidia evolution.</title>
        <authorList>
            <person name="Quandt C.A."/>
            <person name="Beaudet D."/>
            <person name="Corsaro D."/>
            <person name="Michel R."/>
            <person name="Corradi N."/>
            <person name="James T."/>
        </authorList>
    </citation>
    <scope>NUCLEOTIDE SEQUENCE [LARGE SCALE GENOMIC DNA]</scope>
    <source>
        <strain evidence="2 3">KSL3</strain>
    </source>
</reference>
<dbReference type="Proteomes" id="UP000240830">
    <property type="component" value="Unassembled WGS sequence"/>
</dbReference>
<proteinExistence type="inferred from homology"/>
<dbReference type="PANTHER" id="PTHR13457:SF1">
    <property type="entry name" value="HEAT REPEAT-CONTAINING PROTEIN 1"/>
    <property type="match status" value="1"/>
</dbReference>
<dbReference type="OrthoDB" id="31183at2759"/>
<comment type="caution">
    <text evidence="2">The sequence shown here is derived from an EMBL/GenBank/DDBJ whole genome shotgun (WGS) entry which is preliminary data.</text>
</comment>
<name>A0A2H9TJW1_9FUNG</name>
<evidence type="ECO:0000256" key="1">
    <source>
        <dbReference type="RuleBase" id="RU367065"/>
    </source>
</evidence>
<evidence type="ECO:0000313" key="3">
    <source>
        <dbReference type="Proteomes" id="UP000240830"/>
    </source>
</evidence>
<dbReference type="PANTHER" id="PTHR13457">
    <property type="entry name" value="BAP28"/>
    <property type="match status" value="1"/>
</dbReference>
<dbReference type="InterPro" id="IPR040191">
    <property type="entry name" value="UTP10"/>
</dbReference>
<dbReference type="STRING" id="1246581.A0A2H9TJW1"/>
<evidence type="ECO:0000313" key="2">
    <source>
        <dbReference type="EMBL" id="PJF18033.1"/>
    </source>
</evidence>
<accession>A0A2H9TJW1</accession>
<dbReference type="GO" id="GO:0000462">
    <property type="term" value="P:maturation of SSU-rRNA from tricistronic rRNA transcript (SSU-rRNA, 5.8S rRNA, LSU-rRNA)"/>
    <property type="evidence" value="ECO:0007669"/>
    <property type="project" value="TreeGrafter"/>
</dbReference>
<dbReference type="GO" id="GO:0030686">
    <property type="term" value="C:90S preribosome"/>
    <property type="evidence" value="ECO:0007669"/>
    <property type="project" value="TreeGrafter"/>
</dbReference>
<keyword evidence="1" id="KW-0690">Ribosome biogenesis</keyword>
<sequence length="369" mass="42369">MTKSILAQQLCEIQQEDRIVRGVPAGKTYRPSFLFDEKAAADYDDEAIYAVAIEGFQTLLKEDLSLREYEEKFFSQASLAVDLSLMTRSERSALNKEVGALLMRLSAHFMRNEAHRALEWMVRKWRVNEVFVDELLVSILPYHDTLPFVRMVQIVFFADASRWSFLFERVKQSGLPLSRTLLAQRCTVDSTILTQVLRGFADIRFHMTRDPDYKFGSKYISFVTYLLLETMSLVDRLDEQEAIRFYQRIEVMIKSEHCPEGLVGAMIIFMSLCEKAPLSDSALEFFIRKIIKFSKPSIERNVILTVMQTVEAGFLEKIAPEMAISLCRMRPFAEIMTQESPVRFSKVLSESLNASGEPEAAIYLKSLAP</sequence>
<dbReference type="GO" id="GO:0045943">
    <property type="term" value="P:positive regulation of transcription by RNA polymerase I"/>
    <property type="evidence" value="ECO:0007669"/>
    <property type="project" value="TreeGrafter"/>
</dbReference>
<comment type="subcellular location">
    <subcellularLocation>
        <location evidence="1">Nucleus</location>
        <location evidence="1">Nucleolus</location>
    </subcellularLocation>
</comment>
<keyword evidence="1" id="KW-0687">Ribonucleoprotein</keyword>
<gene>
    <name evidence="2" type="ORF">PSACC_02184</name>
</gene>
<keyword evidence="3" id="KW-1185">Reference proteome</keyword>
<dbReference type="GO" id="GO:0030515">
    <property type="term" value="F:snoRNA binding"/>
    <property type="evidence" value="ECO:0007669"/>
    <property type="project" value="TreeGrafter"/>
</dbReference>
<keyword evidence="1" id="KW-0539">Nucleus</keyword>
<organism evidence="2 3">
    <name type="scientific">Paramicrosporidium saccamoebae</name>
    <dbReference type="NCBI Taxonomy" id="1246581"/>
    <lineage>
        <taxon>Eukaryota</taxon>
        <taxon>Fungi</taxon>
        <taxon>Fungi incertae sedis</taxon>
        <taxon>Cryptomycota</taxon>
        <taxon>Cryptomycota incertae sedis</taxon>
        <taxon>Paramicrosporidium</taxon>
    </lineage>
</organism>
<keyword evidence="1" id="KW-0698">rRNA processing</keyword>
<dbReference type="GO" id="GO:0034455">
    <property type="term" value="C:t-UTP complex"/>
    <property type="evidence" value="ECO:0007669"/>
    <property type="project" value="TreeGrafter"/>
</dbReference>
<protein>
    <recommendedName>
        <fullName evidence="1">U3 small nucleolar RNA-associated protein 10</fullName>
    </recommendedName>
</protein>
<comment type="similarity">
    <text evidence="1">Belongs to the HEATR1/UTP10 family.</text>
</comment>
<comment type="function">
    <text evidence="1">Involved in nucleolar processing of pre-18S ribosomal RNA.</text>
</comment>
<dbReference type="EMBL" id="MTSL01000149">
    <property type="protein sequence ID" value="PJF18033.1"/>
    <property type="molecule type" value="Genomic_DNA"/>
</dbReference>